<dbReference type="PROSITE" id="PS00768">
    <property type="entry name" value="TRANSTHYRETIN_1"/>
    <property type="match status" value="1"/>
</dbReference>
<evidence type="ECO:0000256" key="5">
    <source>
        <dbReference type="ARBA" id="ARBA00022631"/>
    </source>
</evidence>
<comment type="subunit">
    <text evidence="4 7">Homotetramer.</text>
</comment>
<evidence type="ECO:0000256" key="1">
    <source>
        <dbReference type="ARBA" id="ARBA00001043"/>
    </source>
</evidence>
<evidence type="ECO:0000256" key="4">
    <source>
        <dbReference type="ARBA" id="ARBA00011881"/>
    </source>
</evidence>
<comment type="function">
    <text evidence="2">Catalyzes the hydrolysis of 5-hydroxyisourate (HIU) to 2-oxo-4-hydroxy-4-carboxy-5-ureidoimidazoline (OHCU).</text>
</comment>
<dbReference type="SUPFAM" id="SSF49472">
    <property type="entry name" value="Transthyretin (synonym: prealbumin)"/>
    <property type="match status" value="1"/>
</dbReference>
<name>A0A4Q7WTY6_9ACTN</name>
<comment type="caution">
    <text evidence="9">The sequence shown here is derived from an EMBL/GenBank/DDBJ whole genome shotgun (WGS) entry which is preliminary data.</text>
</comment>
<dbReference type="EC" id="3.5.2.17" evidence="7"/>
<proteinExistence type="inferred from homology"/>
<comment type="similarity">
    <text evidence="3 7">Belongs to the transthyretin family. 5-hydroxyisourate hydrolase subfamily.</text>
</comment>
<evidence type="ECO:0000256" key="7">
    <source>
        <dbReference type="RuleBase" id="RU361270"/>
    </source>
</evidence>
<evidence type="ECO:0000256" key="3">
    <source>
        <dbReference type="ARBA" id="ARBA00009850"/>
    </source>
</evidence>
<evidence type="ECO:0000313" key="10">
    <source>
        <dbReference type="Proteomes" id="UP000292027"/>
    </source>
</evidence>
<dbReference type="OrthoDB" id="9792386at2"/>
<dbReference type="Proteomes" id="UP000292027">
    <property type="component" value="Unassembled WGS sequence"/>
</dbReference>
<evidence type="ECO:0000256" key="6">
    <source>
        <dbReference type="ARBA" id="ARBA00022801"/>
    </source>
</evidence>
<dbReference type="InterPro" id="IPR023418">
    <property type="entry name" value="Thyroxine_BS"/>
</dbReference>
<dbReference type="PANTHER" id="PTHR10395">
    <property type="entry name" value="URICASE AND TRANSTHYRETIN-RELATED"/>
    <property type="match status" value="1"/>
</dbReference>
<dbReference type="InterPro" id="IPR014306">
    <property type="entry name" value="Hydroxyisourate_hydrolase"/>
</dbReference>
<evidence type="ECO:0000259" key="8">
    <source>
        <dbReference type="Pfam" id="PF00576"/>
    </source>
</evidence>
<keyword evidence="5 7" id="KW-0659">Purine metabolism</keyword>
<sequence>MSSLSTHVLDTALGRPAQGVPVQLDQGDVVLATGATNDDGRFAFTPTLEPGTYRLRFDVMSYAAATGQDIFFPEVSVTFTVADERHYHVPLLLSPFAFSTYRGS</sequence>
<dbReference type="AlphaFoldDB" id="A0A4Q7WTY6"/>
<dbReference type="InterPro" id="IPR036817">
    <property type="entry name" value="Transthyretin/HIU_hydrolase_sf"/>
</dbReference>
<dbReference type="GO" id="GO:0006144">
    <property type="term" value="P:purine nucleobase metabolic process"/>
    <property type="evidence" value="ECO:0007669"/>
    <property type="project" value="UniProtKB-KW"/>
</dbReference>
<dbReference type="CDD" id="cd05822">
    <property type="entry name" value="TLP_HIUase"/>
    <property type="match status" value="1"/>
</dbReference>
<organism evidence="9 10">
    <name type="scientific">Kribbella rubisoli</name>
    <dbReference type="NCBI Taxonomy" id="3075929"/>
    <lineage>
        <taxon>Bacteria</taxon>
        <taxon>Bacillati</taxon>
        <taxon>Actinomycetota</taxon>
        <taxon>Actinomycetes</taxon>
        <taxon>Propionibacteriales</taxon>
        <taxon>Kribbellaceae</taxon>
        <taxon>Kribbella</taxon>
    </lineage>
</organism>
<keyword evidence="10" id="KW-1185">Reference proteome</keyword>
<accession>A0A4Q7WTY6</accession>
<dbReference type="RefSeq" id="WP_130445747.1">
    <property type="nucleotide sequence ID" value="NZ_SHKR01000013.1"/>
</dbReference>
<dbReference type="NCBIfam" id="TIGR02962">
    <property type="entry name" value="hdxy_isourate"/>
    <property type="match status" value="1"/>
</dbReference>
<gene>
    <name evidence="9" type="ORF">EV645_4330</name>
</gene>
<reference evidence="9 10" key="1">
    <citation type="journal article" date="2015" name="Stand. Genomic Sci.">
        <title>Genomic Encyclopedia of Bacterial and Archaeal Type Strains, Phase III: the genomes of soil and plant-associated and newly described type strains.</title>
        <authorList>
            <person name="Whitman W.B."/>
            <person name="Woyke T."/>
            <person name="Klenk H.P."/>
            <person name="Zhou Y."/>
            <person name="Lilburn T.G."/>
            <person name="Beck B.J."/>
            <person name="De Vos P."/>
            <person name="Vandamme P."/>
            <person name="Eisen J.A."/>
            <person name="Garrity G."/>
            <person name="Hugenholtz P."/>
            <person name="Kyrpides N.C."/>
        </authorList>
    </citation>
    <scope>NUCLEOTIDE SEQUENCE [LARGE SCALE GENOMIC DNA]</scope>
    <source>
        <strain evidence="9 10">VKM Ac-2540</strain>
    </source>
</reference>
<dbReference type="Pfam" id="PF00576">
    <property type="entry name" value="Transthyretin"/>
    <property type="match status" value="1"/>
</dbReference>
<dbReference type="PANTHER" id="PTHR10395:SF7">
    <property type="entry name" value="5-HYDROXYISOURATE HYDROLASE"/>
    <property type="match status" value="1"/>
</dbReference>
<protein>
    <recommendedName>
        <fullName evidence="7">5-hydroxyisourate hydrolase</fullName>
        <shortName evidence="7">HIU hydrolase</shortName>
        <shortName evidence="7">HIUHase</shortName>
        <ecNumber evidence="7">3.5.2.17</ecNumber>
    </recommendedName>
</protein>
<dbReference type="Gene3D" id="2.60.40.180">
    <property type="entry name" value="Transthyretin/hydroxyisourate hydrolase domain"/>
    <property type="match status" value="1"/>
</dbReference>
<comment type="catalytic activity">
    <reaction evidence="1 7">
        <text>5-hydroxyisourate + H2O = 5-hydroxy-2-oxo-4-ureido-2,5-dihydro-1H-imidazole-5-carboxylate + H(+)</text>
        <dbReference type="Rhea" id="RHEA:23736"/>
        <dbReference type="ChEBI" id="CHEBI:15377"/>
        <dbReference type="ChEBI" id="CHEBI:15378"/>
        <dbReference type="ChEBI" id="CHEBI:18072"/>
        <dbReference type="ChEBI" id="CHEBI:58639"/>
        <dbReference type="EC" id="3.5.2.17"/>
    </reaction>
</comment>
<dbReference type="GO" id="GO:0033971">
    <property type="term" value="F:hydroxyisourate hydrolase activity"/>
    <property type="evidence" value="ECO:0007669"/>
    <property type="project" value="UniProtKB-EC"/>
</dbReference>
<dbReference type="InterPro" id="IPR023416">
    <property type="entry name" value="Transthyretin/HIU_hydrolase_d"/>
</dbReference>
<evidence type="ECO:0000313" key="9">
    <source>
        <dbReference type="EMBL" id="RZU13488.1"/>
    </source>
</evidence>
<feature type="domain" description="Transthyretin/hydroxyisourate hydrolase" evidence="8">
    <location>
        <begin position="4"/>
        <end position="103"/>
    </location>
</feature>
<dbReference type="EMBL" id="SHKR01000013">
    <property type="protein sequence ID" value="RZU13488.1"/>
    <property type="molecule type" value="Genomic_DNA"/>
</dbReference>
<evidence type="ECO:0000256" key="2">
    <source>
        <dbReference type="ARBA" id="ARBA00002704"/>
    </source>
</evidence>
<keyword evidence="6 7" id="KW-0378">Hydrolase</keyword>